<dbReference type="InterPro" id="IPR029058">
    <property type="entry name" value="AB_hydrolase_fold"/>
</dbReference>
<feature type="domain" description="AB hydrolase-1" evidence="1">
    <location>
        <begin position="22"/>
        <end position="273"/>
    </location>
</feature>
<dbReference type="InterPro" id="IPR000073">
    <property type="entry name" value="AB_hydrolase_1"/>
</dbReference>
<evidence type="ECO:0000259" key="1">
    <source>
        <dbReference type="Pfam" id="PF00561"/>
    </source>
</evidence>
<dbReference type="Gene3D" id="3.40.50.1820">
    <property type="entry name" value="alpha/beta hydrolase"/>
    <property type="match status" value="1"/>
</dbReference>
<dbReference type="PANTHER" id="PTHR43433">
    <property type="entry name" value="HYDROLASE, ALPHA/BETA FOLD FAMILY PROTEIN"/>
    <property type="match status" value="1"/>
</dbReference>
<dbReference type="InterPro" id="IPR050471">
    <property type="entry name" value="AB_hydrolase"/>
</dbReference>
<gene>
    <name evidence="2" type="ORF">METZ01_LOCUS88696</name>
</gene>
<proteinExistence type="predicted"/>
<evidence type="ECO:0000313" key="2">
    <source>
        <dbReference type="EMBL" id="SVA35842.1"/>
    </source>
</evidence>
<dbReference type="Pfam" id="PF00561">
    <property type="entry name" value="Abhydrolase_1"/>
    <property type="match status" value="1"/>
</dbReference>
<dbReference type="GO" id="GO:0004806">
    <property type="term" value="F:triacylglycerol lipase activity"/>
    <property type="evidence" value="ECO:0007669"/>
    <property type="project" value="TreeGrafter"/>
</dbReference>
<sequence>MAKVRANGITIEVEEAGDPADPPILLIMGLNAQLTVWPEGFCRGLADRGHRVVRFDNRDVGLSSWLDDHPPVDPIEALFTVLGGGTVEAPYSLADMADDAVGVLDALGLGSAHVVGASLGGMIGQHVVTRHPDRVRTFTSIMSMPRFIPMEIEVAMSLQPPDVDPTDREAIVAAGVKAARLITGTGFPFDEAYVRREAQANLDRAWHPDGGVRQVVAALADGDRRPALGAVTVPTLVVHGTDDPLVLPQGGQETADAIPDAELVWIEGMGHELPEGAWPQILDPICALIARVEAARTGPLRPS</sequence>
<name>A0A381V643_9ZZZZ</name>
<protein>
    <recommendedName>
        <fullName evidence="1">AB hydrolase-1 domain-containing protein</fullName>
    </recommendedName>
</protein>
<dbReference type="GO" id="GO:0046503">
    <property type="term" value="P:glycerolipid catabolic process"/>
    <property type="evidence" value="ECO:0007669"/>
    <property type="project" value="TreeGrafter"/>
</dbReference>
<dbReference type="AlphaFoldDB" id="A0A381V643"/>
<dbReference type="EMBL" id="UINC01007957">
    <property type="protein sequence ID" value="SVA35842.1"/>
    <property type="molecule type" value="Genomic_DNA"/>
</dbReference>
<organism evidence="2">
    <name type="scientific">marine metagenome</name>
    <dbReference type="NCBI Taxonomy" id="408172"/>
    <lineage>
        <taxon>unclassified sequences</taxon>
        <taxon>metagenomes</taxon>
        <taxon>ecological metagenomes</taxon>
    </lineage>
</organism>
<dbReference type="SUPFAM" id="SSF53474">
    <property type="entry name" value="alpha/beta-Hydrolases"/>
    <property type="match status" value="1"/>
</dbReference>
<accession>A0A381V643</accession>
<reference evidence="2" key="1">
    <citation type="submission" date="2018-05" db="EMBL/GenBank/DDBJ databases">
        <authorList>
            <person name="Lanie J.A."/>
            <person name="Ng W.-L."/>
            <person name="Kazmierczak K.M."/>
            <person name="Andrzejewski T.M."/>
            <person name="Davidsen T.M."/>
            <person name="Wayne K.J."/>
            <person name="Tettelin H."/>
            <person name="Glass J.I."/>
            <person name="Rusch D."/>
            <person name="Podicherti R."/>
            <person name="Tsui H.-C.T."/>
            <person name="Winkler M.E."/>
        </authorList>
    </citation>
    <scope>NUCLEOTIDE SEQUENCE</scope>
</reference>
<dbReference type="PANTHER" id="PTHR43433:SF5">
    <property type="entry name" value="AB HYDROLASE-1 DOMAIN-CONTAINING PROTEIN"/>
    <property type="match status" value="1"/>
</dbReference>